<dbReference type="EMBL" id="CADCWI010000020">
    <property type="protein sequence ID" value="CAA9543837.1"/>
    <property type="molecule type" value="Genomic_DNA"/>
</dbReference>
<sequence length="45" mass="4433">WLKEPATTSPSSAAIPTLGSSMRSAATLGCHAAAPMSVTAACTEV</sequence>
<feature type="non-terminal residue" evidence="1">
    <location>
        <position position="1"/>
    </location>
</feature>
<proteinExistence type="predicted"/>
<feature type="non-terminal residue" evidence="1">
    <location>
        <position position="45"/>
    </location>
</feature>
<organism evidence="1">
    <name type="scientific">uncultured Thermomicrobiales bacterium</name>
    <dbReference type="NCBI Taxonomy" id="1645740"/>
    <lineage>
        <taxon>Bacteria</taxon>
        <taxon>Pseudomonadati</taxon>
        <taxon>Thermomicrobiota</taxon>
        <taxon>Thermomicrobia</taxon>
        <taxon>Thermomicrobiales</taxon>
        <taxon>environmental samples</taxon>
    </lineage>
</organism>
<gene>
    <name evidence="1" type="ORF">AVDCRST_MAG43-396</name>
</gene>
<evidence type="ECO:0000313" key="1">
    <source>
        <dbReference type="EMBL" id="CAA9543837.1"/>
    </source>
</evidence>
<name>A0A6J4UBI1_9BACT</name>
<accession>A0A6J4UBI1</accession>
<reference evidence="1" key="1">
    <citation type="submission" date="2020-02" db="EMBL/GenBank/DDBJ databases">
        <authorList>
            <person name="Meier V. D."/>
        </authorList>
    </citation>
    <scope>NUCLEOTIDE SEQUENCE</scope>
    <source>
        <strain evidence="1">AVDCRST_MAG43</strain>
    </source>
</reference>
<protein>
    <submittedName>
        <fullName evidence="1">Uncharacterized protein</fullName>
    </submittedName>
</protein>
<dbReference type="AlphaFoldDB" id="A0A6J4UBI1"/>